<keyword evidence="1" id="KW-0812">Transmembrane</keyword>
<gene>
    <name evidence="2" type="ORF">A2570_03055</name>
</gene>
<feature type="transmembrane region" description="Helical" evidence="1">
    <location>
        <begin position="109"/>
        <end position="127"/>
    </location>
</feature>
<proteinExistence type="predicted"/>
<comment type="caution">
    <text evidence="2">The sequence shown here is derived from an EMBL/GenBank/DDBJ whole genome shotgun (WGS) entry which is preliminary data.</text>
</comment>
<organism evidence="2 3">
    <name type="scientific">Candidatus Brennerbacteria bacterium RIFOXYD1_FULL_41_16</name>
    <dbReference type="NCBI Taxonomy" id="1797529"/>
    <lineage>
        <taxon>Bacteria</taxon>
        <taxon>Candidatus Brenneribacteriota</taxon>
    </lineage>
</organism>
<feature type="transmembrane region" description="Helical" evidence="1">
    <location>
        <begin position="85"/>
        <end position="102"/>
    </location>
</feature>
<keyword evidence="1" id="KW-0472">Membrane</keyword>
<sequence length="335" mass="37376">MFNFSSKSKTSVVKTVDPVEDTGTFRKIIILTLNLVLFLGLSFFLYKLVYTDGVDSKSDQILALLFAVSWICVLLISSLVLKFPAFLILVVFGLPAVFFPFLKDLDFGLVSIFISVVLFSIILMRQVSRTAADNSLKFKPSLILSPSLPKMLFILSLLAALVFWSGKFSSGLNLGVSDFNSILSPGMNIIYPEYSEKTTFGELADKILEKQTSGILGGLIPGGVPSNLTKTIKLQARESFLSQISQALGKKIFAKDTISGVFHSIITNYYKALPETLKKAIDFSILFVLFIFWFGVFQLFSFVFHVIFWLVLQVFLALKIVRVDFVTVEKEILTT</sequence>
<reference evidence="2 3" key="1">
    <citation type="journal article" date="2016" name="Nat. Commun.">
        <title>Thousands of microbial genomes shed light on interconnected biogeochemical processes in an aquifer system.</title>
        <authorList>
            <person name="Anantharaman K."/>
            <person name="Brown C.T."/>
            <person name="Hug L.A."/>
            <person name="Sharon I."/>
            <person name="Castelle C.J."/>
            <person name="Probst A.J."/>
            <person name="Thomas B.C."/>
            <person name="Singh A."/>
            <person name="Wilkins M.J."/>
            <person name="Karaoz U."/>
            <person name="Brodie E.L."/>
            <person name="Williams K.H."/>
            <person name="Hubbard S.S."/>
            <person name="Banfield J.F."/>
        </authorList>
    </citation>
    <scope>NUCLEOTIDE SEQUENCE [LARGE SCALE GENOMIC DNA]</scope>
</reference>
<protein>
    <submittedName>
        <fullName evidence="2">Uncharacterized protein</fullName>
    </submittedName>
</protein>
<feature type="transmembrane region" description="Helical" evidence="1">
    <location>
        <begin position="28"/>
        <end position="49"/>
    </location>
</feature>
<dbReference type="AlphaFoldDB" id="A0A1G1XLP6"/>
<dbReference type="EMBL" id="MHHY01000009">
    <property type="protein sequence ID" value="OGY40237.1"/>
    <property type="molecule type" value="Genomic_DNA"/>
</dbReference>
<accession>A0A1G1XLP6</accession>
<evidence type="ECO:0000256" key="1">
    <source>
        <dbReference type="SAM" id="Phobius"/>
    </source>
</evidence>
<dbReference type="Proteomes" id="UP000178570">
    <property type="component" value="Unassembled WGS sequence"/>
</dbReference>
<evidence type="ECO:0000313" key="3">
    <source>
        <dbReference type="Proteomes" id="UP000178570"/>
    </source>
</evidence>
<evidence type="ECO:0000313" key="2">
    <source>
        <dbReference type="EMBL" id="OGY40237.1"/>
    </source>
</evidence>
<feature type="transmembrane region" description="Helical" evidence="1">
    <location>
        <begin position="147"/>
        <end position="164"/>
    </location>
</feature>
<dbReference type="STRING" id="1797529.A2570_03055"/>
<keyword evidence="1" id="KW-1133">Transmembrane helix</keyword>
<name>A0A1G1XLP6_9BACT</name>
<feature type="transmembrane region" description="Helical" evidence="1">
    <location>
        <begin position="61"/>
        <end position="79"/>
    </location>
</feature>